<dbReference type="OrthoDB" id="6916651at2"/>
<dbReference type="RefSeq" id="WP_011497888.1">
    <property type="nucleotide sequence ID" value="NC_007954.1"/>
</dbReference>
<dbReference type="Gene3D" id="1.20.910.10">
    <property type="entry name" value="Heme oxygenase-like"/>
    <property type="match status" value="1"/>
</dbReference>
<dbReference type="KEGG" id="sdn:Sden_3472"/>
<dbReference type="HOGENOM" id="CLU_103264_0_0_6"/>
<proteinExistence type="predicted"/>
<organism evidence="1 2">
    <name type="scientific">Shewanella denitrificans (strain OS217 / ATCC BAA-1090 / DSM 15013)</name>
    <dbReference type="NCBI Taxonomy" id="318161"/>
    <lineage>
        <taxon>Bacteria</taxon>
        <taxon>Pseudomonadati</taxon>
        <taxon>Pseudomonadota</taxon>
        <taxon>Gammaproteobacteria</taxon>
        <taxon>Alteromonadales</taxon>
        <taxon>Shewanellaceae</taxon>
        <taxon>Shewanella</taxon>
    </lineage>
</organism>
<dbReference type="AlphaFoldDB" id="Q12IH9"/>
<dbReference type="eggNOG" id="ENOG5032FK7">
    <property type="taxonomic scope" value="Bacteria"/>
</dbReference>
<dbReference type="EMBL" id="CP000302">
    <property type="protein sequence ID" value="ABE56747.1"/>
    <property type="molecule type" value="Genomic_DNA"/>
</dbReference>
<evidence type="ECO:0008006" key="3">
    <source>
        <dbReference type="Google" id="ProtNLM"/>
    </source>
</evidence>
<evidence type="ECO:0000313" key="1">
    <source>
        <dbReference type="EMBL" id="ABE56747.1"/>
    </source>
</evidence>
<dbReference type="InterPro" id="IPR016084">
    <property type="entry name" value="Haem_Oase-like_multi-hlx"/>
</dbReference>
<name>Q12IH9_SHEDO</name>
<sequence length="249" mass="28954">MNRVISVGFEHPKSYLDSNQSVEAKSRIDSYIDKKMDEWNKEVVYAKHLYEPSVNKEYYKRHMIEHVWRIRMSRTVQAKALHQIAKISPEAAQLYARYQDEEMLHDILFKQDALALGVTEDTIKNTEPMFATRLLMGFKYFVAEHENPLGAVAYSYLVEYVTAKITPDQVSNLKSELGSENIKGQVAHINTDLSHDHSGDMWEIVRALLFTESDIEMFIKYIDEIQDLLAMYFKELYEKTIAKNESQAA</sequence>
<keyword evidence="2" id="KW-1185">Reference proteome</keyword>
<accession>Q12IH9</accession>
<dbReference type="Proteomes" id="UP000001982">
    <property type="component" value="Chromosome"/>
</dbReference>
<gene>
    <name evidence="1" type="ordered locus">Sden_3472</name>
</gene>
<evidence type="ECO:0000313" key="2">
    <source>
        <dbReference type="Proteomes" id="UP000001982"/>
    </source>
</evidence>
<dbReference type="STRING" id="318161.Sden_3472"/>
<reference evidence="1 2" key="1">
    <citation type="submission" date="2006-03" db="EMBL/GenBank/DDBJ databases">
        <title>Complete sequence of Shewanella denitrificans OS217.</title>
        <authorList>
            <consortium name="US DOE Joint Genome Institute"/>
            <person name="Copeland A."/>
            <person name="Lucas S."/>
            <person name="Lapidus A."/>
            <person name="Barry K."/>
            <person name="Detter J.C."/>
            <person name="Glavina del Rio T."/>
            <person name="Hammon N."/>
            <person name="Israni S."/>
            <person name="Dalin E."/>
            <person name="Tice H."/>
            <person name="Pitluck S."/>
            <person name="Brettin T."/>
            <person name="Bruce D."/>
            <person name="Han C."/>
            <person name="Tapia R."/>
            <person name="Gilna P."/>
            <person name="Kiss H."/>
            <person name="Schmutz J."/>
            <person name="Larimer F."/>
            <person name="Land M."/>
            <person name="Hauser L."/>
            <person name="Kyrpides N."/>
            <person name="Lykidis A."/>
            <person name="Richardson P."/>
        </authorList>
    </citation>
    <scope>NUCLEOTIDE SEQUENCE [LARGE SCALE GENOMIC DNA]</scope>
    <source>
        <strain evidence="2">OS217 / ATCC BAA-1090 / DSM 15013</strain>
    </source>
</reference>
<dbReference type="Pfam" id="PF14518">
    <property type="entry name" value="Haem_oxygenas_2"/>
    <property type="match status" value="1"/>
</dbReference>
<dbReference type="DNASU" id="4020026"/>
<protein>
    <recommendedName>
        <fullName evidence="3">Iron-containing redox enzyme family protein</fullName>
    </recommendedName>
</protein>
<dbReference type="SUPFAM" id="SSF48613">
    <property type="entry name" value="Heme oxygenase-like"/>
    <property type="match status" value="1"/>
</dbReference>